<reference evidence="2" key="1">
    <citation type="submission" date="2018-06" db="EMBL/GenBank/DDBJ databases">
        <authorList>
            <person name="Zhirakovskaya E."/>
        </authorList>
    </citation>
    <scope>NUCLEOTIDE SEQUENCE</scope>
</reference>
<organism evidence="2">
    <name type="scientific">hydrothermal vent metagenome</name>
    <dbReference type="NCBI Taxonomy" id="652676"/>
    <lineage>
        <taxon>unclassified sequences</taxon>
        <taxon>metagenomes</taxon>
        <taxon>ecological metagenomes</taxon>
    </lineage>
</organism>
<feature type="transmembrane region" description="Helical" evidence="1">
    <location>
        <begin position="91"/>
        <end position="113"/>
    </location>
</feature>
<proteinExistence type="predicted"/>
<gene>
    <name evidence="2" type="ORF">MNBD_GAMMA09-3166</name>
</gene>
<keyword evidence="1" id="KW-0812">Transmembrane</keyword>
<name>A0A3B0YI62_9ZZZZ</name>
<dbReference type="AlphaFoldDB" id="A0A3B0YI62"/>
<keyword evidence="1" id="KW-1133">Transmembrane helix</keyword>
<keyword evidence="1" id="KW-0472">Membrane</keyword>
<dbReference type="EMBL" id="UOFI01000132">
    <property type="protein sequence ID" value="VAW68524.1"/>
    <property type="molecule type" value="Genomic_DNA"/>
</dbReference>
<evidence type="ECO:0000313" key="2">
    <source>
        <dbReference type="EMBL" id="VAW68524.1"/>
    </source>
</evidence>
<evidence type="ECO:0000256" key="1">
    <source>
        <dbReference type="SAM" id="Phobius"/>
    </source>
</evidence>
<accession>A0A3B0YI62</accession>
<protein>
    <submittedName>
        <fullName evidence="2">Uncharacterized protein</fullName>
    </submittedName>
</protein>
<sequence>MGWLSKIFSSVGVNVISSVGKVIDDLVTSDEELELTDIQKKKITAAYNVKMQALMLEIDKQAAKREENMENELTERLKLDMKSDSWLSKNIRPMTLVFMTLVVSILAFFTIFWQPVYS</sequence>